<dbReference type="AlphaFoldDB" id="B7S8Y4"/>
<dbReference type="PANTHER" id="PTHR42643">
    <property type="entry name" value="IONOTROPIC RECEPTOR 20A-RELATED"/>
    <property type="match status" value="1"/>
</dbReference>
<name>B7S8Y4_GLYIN</name>
<protein>
    <recommendedName>
        <fullName evidence="11">Ionotropic receptor</fullName>
    </recommendedName>
</protein>
<keyword evidence="3 8" id="KW-0812">Transmembrane</keyword>
<keyword evidence="2" id="KW-1003">Cell membrane</keyword>
<feature type="chain" id="PRO_5002863121" description="Ionotropic receptor" evidence="9">
    <location>
        <begin position="19"/>
        <end position="643"/>
    </location>
</feature>
<evidence type="ECO:0008006" key="11">
    <source>
        <dbReference type="Google" id="ProtNLM"/>
    </source>
</evidence>
<keyword evidence="4 8" id="KW-1133">Transmembrane helix</keyword>
<keyword evidence="6" id="KW-0675">Receptor</keyword>
<dbReference type="GO" id="GO:0005886">
    <property type="term" value="C:plasma membrane"/>
    <property type="evidence" value="ECO:0007669"/>
    <property type="project" value="UniProtKB-SubCell"/>
</dbReference>
<evidence type="ECO:0000256" key="2">
    <source>
        <dbReference type="ARBA" id="ARBA00022475"/>
    </source>
</evidence>
<evidence type="ECO:0000256" key="7">
    <source>
        <dbReference type="ARBA" id="ARBA00023180"/>
    </source>
</evidence>
<feature type="signal peptide" evidence="9">
    <location>
        <begin position="1"/>
        <end position="18"/>
    </location>
</feature>
<evidence type="ECO:0000256" key="6">
    <source>
        <dbReference type="ARBA" id="ARBA00023170"/>
    </source>
</evidence>
<gene>
    <name evidence="10" type="ORF">GIP_L2_0100</name>
</gene>
<proteinExistence type="predicted"/>
<dbReference type="InterPro" id="IPR052192">
    <property type="entry name" value="Insect_Ionotropic_Sensory_Rcpt"/>
</dbReference>
<keyword evidence="5 8" id="KW-0472">Membrane</keyword>
<feature type="transmembrane region" description="Helical" evidence="8">
    <location>
        <begin position="387"/>
        <end position="404"/>
    </location>
</feature>
<comment type="subcellular location">
    <subcellularLocation>
        <location evidence="1">Cell membrane</location>
        <topology evidence="1">Multi-pass membrane protein</topology>
    </subcellularLocation>
</comment>
<evidence type="ECO:0000256" key="9">
    <source>
        <dbReference type="SAM" id="SignalP"/>
    </source>
</evidence>
<evidence type="ECO:0000256" key="4">
    <source>
        <dbReference type="ARBA" id="ARBA00022989"/>
    </source>
</evidence>
<accession>B7S8Y4</accession>
<evidence type="ECO:0000256" key="8">
    <source>
        <dbReference type="SAM" id="Phobius"/>
    </source>
</evidence>
<evidence type="ECO:0000256" key="5">
    <source>
        <dbReference type="ARBA" id="ARBA00023136"/>
    </source>
</evidence>
<dbReference type="PANTHER" id="PTHR42643:SF30">
    <property type="entry name" value="IONOTROPIC RECEPTOR 40A-RELATED"/>
    <property type="match status" value="1"/>
</dbReference>
<dbReference type="SUPFAM" id="SSF53850">
    <property type="entry name" value="Periplasmic binding protein-like II"/>
    <property type="match status" value="1"/>
</dbReference>
<sequence length="643" mass="74394">MWLIKVTLGCCFLFICNATCKNEKILGNIGYSSQLHHDARELAEMCFKSDTNPVIISADLVGNNMDPSGNSMIVIDHKFQKQITGFISAYPTYVLSFESIGLLKAAIEHFRGSTLWSIKSPFLIVDNESECLNHAGVLESMWKQDLLAVHYLCTYQDGSMIFTLNPFASYAPAVWIPVYKFGNNEKKLTLYGMRYLKDNDICRNVAFDKTQKLDGHEVMLAAFIDIENIPQKMLVSEIKKYLQNIEHPQLISVYHILSHANITRNTHFFPYSAKVLSTRNGFVRQLVDKTIDMTAKSFLLASTNYKYMDILTEYDEGAFSILTKKSNYLTSISQVACDYQFLFLTLVMLMLIGMIVIINNKFDISSGFLDVMSLSAGMGVLTPLDRLSMRIIYISGFLFVFTVMPDFQGQVSSILSKPLRRNVESLKDLYDNNYHVYYYGMLTNAMINEKLWVTDEDKRYLHPSNFSELDKCVIEALSNSTIACILDRSLQLEHTSKSDELHASRDVIFKMFFVNWVRKDWNLKDNIDRISFWATESGFSNKQFIQNTKYFSTKLRRAKRIEERSDFEFIDFDTLMLSYMIVLGLSLWGLVAFGFEMLFHKYKKRRRQTLIRRRYRMELRLQLRNISSIEQIVPSTSSGIEEY</sequence>
<feature type="transmembrane region" description="Helical" evidence="8">
    <location>
        <begin position="339"/>
        <end position="358"/>
    </location>
</feature>
<keyword evidence="9" id="KW-0732">Signal</keyword>
<evidence type="ECO:0000256" key="3">
    <source>
        <dbReference type="ARBA" id="ARBA00022692"/>
    </source>
</evidence>
<reference evidence="10" key="1">
    <citation type="submission" date="2007-06" db="EMBL/GenBank/DDBJ databases">
        <title>Bracovirus Evolution: Comparative Genomics of Multiple Viral and Proviral Genomes.</title>
        <authorList>
            <person name="Desjardins C.A."/>
            <person name="Gundersen-Rindal D.E."/>
            <person name="Hostetler J.B."/>
            <person name="Tallon L.J."/>
            <person name="Utterback T.R."/>
            <person name="Fuester R.W."/>
            <person name="Schatz M.C."/>
            <person name="Pedroni M.J."/>
            <person name="Fadrosh D.W."/>
            <person name="Haas B.J."/>
            <person name="Toms B.S."/>
            <person name="Chen D."/>
            <person name="Nene V."/>
        </authorList>
    </citation>
    <scope>NUCLEOTIDE SEQUENCE</scope>
</reference>
<organism evidence="10">
    <name type="scientific">Glyptapanteles indiensis</name>
    <name type="common">Parasitoid wasp</name>
    <dbReference type="NCBI Taxonomy" id="92994"/>
    <lineage>
        <taxon>Eukaryota</taxon>
        <taxon>Metazoa</taxon>
        <taxon>Ecdysozoa</taxon>
        <taxon>Arthropoda</taxon>
        <taxon>Hexapoda</taxon>
        <taxon>Insecta</taxon>
        <taxon>Pterygota</taxon>
        <taxon>Neoptera</taxon>
        <taxon>Endopterygota</taxon>
        <taxon>Hymenoptera</taxon>
        <taxon>Apocrita</taxon>
        <taxon>Ichneumonoidea</taxon>
        <taxon>Braconidae</taxon>
        <taxon>Microgastrinae</taxon>
        <taxon>Glyptapanteles</taxon>
    </lineage>
</organism>
<evidence type="ECO:0000313" key="10">
    <source>
        <dbReference type="EMBL" id="ACE75359.1"/>
    </source>
</evidence>
<evidence type="ECO:0000256" key="1">
    <source>
        <dbReference type="ARBA" id="ARBA00004651"/>
    </source>
</evidence>
<keyword evidence="7" id="KW-0325">Glycoprotein</keyword>
<dbReference type="EMBL" id="EF710655">
    <property type="protein sequence ID" value="ACE75359.1"/>
    <property type="molecule type" value="Genomic_DNA"/>
</dbReference>
<feature type="transmembrane region" description="Helical" evidence="8">
    <location>
        <begin position="576"/>
        <end position="599"/>
    </location>
</feature>